<dbReference type="Proteomes" id="UP001525961">
    <property type="component" value="Unassembled WGS sequence"/>
</dbReference>
<keyword evidence="4 8" id="KW-0808">Transferase</keyword>
<dbReference type="NCBIfam" id="TIGR01979">
    <property type="entry name" value="sufS"/>
    <property type="match status" value="1"/>
</dbReference>
<dbReference type="PROSITE" id="PS00595">
    <property type="entry name" value="AA_TRANSFER_CLASS_5"/>
    <property type="match status" value="1"/>
</dbReference>
<evidence type="ECO:0000256" key="6">
    <source>
        <dbReference type="ARBA" id="ARBA00050776"/>
    </source>
</evidence>
<reference evidence="10 11" key="1">
    <citation type="journal article" date="2022" name="Front. Microbiol.">
        <title>High genomic differentiation and limited gene flow indicate recent cryptic speciation within the genus Laspinema (cyanobacteria).</title>
        <authorList>
            <person name="Stanojkovic A."/>
            <person name="Skoupy S."/>
            <person name="Skaloud P."/>
            <person name="Dvorak P."/>
        </authorList>
    </citation>
    <scope>NUCLEOTIDE SEQUENCE [LARGE SCALE GENOMIC DNA]</scope>
    <source>
        <strain evidence="10 11">D3b</strain>
    </source>
</reference>
<keyword evidence="11" id="KW-1185">Reference proteome</keyword>
<dbReference type="Gene3D" id="3.40.640.10">
    <property type="entry name" value="Type I PLP-dependent aspartate aminotransferase-like (Major domain)"/>
    <property type="match status" value="1"/>
</dbReference>
<keyword evidence="5 8" id="KW-0663">Pyridoxal phosphate</keyword>
<dbReference type="InterPro" id="IPR015424">
    <property type="entry name" value="PyrdxlP-dep_Trfase"/>
</dbReference>
<comment type="similarity">
    <text evidence="2 8">Belongs to the class-V pyridoxal-phosphate-dependent aminotransferase family. Csd subfamily.</text>
</comment>
<evidence type="ECO:0000259" key="9">
    <source>
        <dbReference type="Pfam" id="PF00266"/>
    </source>
</evidence>
<evidence type="ECO:0000256" key="4">
    <source>
        <dbReference type="ARBA" id="ARBA00022679"/>
    </source>
</evidence>
<dbReference type="Gene3D" id="3.90.1150.10">
    <property type="entry name" value="Aspartate Aminotransferase, domain 1"/>
    <property type="match status" value="1"/>
</dbReference>
<dbReference type="InterPro" id="IPR000192">
    <property type="entry name" value="Aminotrans_V_dom"/>
</dbReference>
<comment type="cofactor">
    <cofactor evidence="1 7">
        <name>pyridoxal 5'-phosphate</name>
        <dbReference type="ChEBI" id="CHEBI:597326"/>
    </cofactor>
</comment>
<feature type="domain" description="Aminotransferase class V" evidence="9">
    <location>
        <begin position="18"/>
        <end position="387"/>
    </location>
</feature>
<proteinExistence type="inferred from homology"/>
<evidence type="ECO:0000313" key="10">
    <source>
        <dbReference type="EMBL" id="MCT7977931.1"/>
    </source>
</evidence>
<dbReference type="InterPro" id="IPR020578">
    <property type="entry name" value="Aminotrans_V_PyrdxlP_BS"/>
</dbReference>
<sequence>MRRDFPILHQQVHGKPLIWLDNGATTQKPQSVIDSISHFYERDNSNIHRAAHDLAARATDAYEGAREKVQRFIGAGSAEEIVFVRGTTEGVNLVAQTFGRQQIREGDEIVLTTLEHHANIVPWQMLAQEKKAILRVVPITDRGEIILEEYTRLLGPRTRIVAVTQVSNSLGTIVPVQEMTAIAHRHGARVLIDGAQAVSHFPVNVQQLGCDFYVFSGHKLFAPTGIGVVYVKGELLEQIPPWQGGGNMIRQVTFEQTTYNDPPAKFEAGTPNIADAVGLGAAIDYLNRLGMVNIERYEHELTEYGTERLQTVPGLRLIGTAPHKVGVLSFILDNIPYEEVGKRLASEGIAVRAGHHCAQPSLQRYGLRGTVRPSLAFYNTREEIDTLAEVLRTIRYR</sequence>
<dbReference type="EC" id="2.8.1.7" evidence="3 8"/>
<dbReference type="EMBL" id="JAMXFA010000010">
    <property type="protein sequence ID" value="MCT7977931.1"/>
    <property type="molecule type" value="Genomic_DNA"/>
</dbReference>
<gene>
    <name evidence="10" type="ORF">NG792_09460</name>
</gene>
<dbReference type="CDD" id="cd06453">
    <property type="entry name" value="SufS_like"/>
    <property type="match status" value="1"/>
</dbReference>
<dbReference type="InterPro" id="IPR010970">
    <property type="entry name" value="Cys_dSase_SufS"/>
</dbReference>
<evidence type="ECO:0000256" key="7">
    <source>
        <dbReference type="RuleBase" id="RU004504"/>
    </source>
</evidence>
<evidence type="ECO:0000256" key="5">
    <source>
        <dbReference type="ARBA" id="ARBA00022898"/>
    </source>
</evidence>
<evidence type="ECO:0000256" key="1">
    <source>
        <dbReference type="ARBA" id="ARBA00001933"/>
    </source>
</evidence>
<dbReference type="InterPro" id="IPR015421">
    <property type="entry name" value="PyrdxlP-dep_Trfase_major"/>
</dbReference>
<accession>A0ABT2N9J3</accession>
<comment type="caution">
    <text evidence="10">The sequence shown here is derived from an EMBL/GenBank/DDBJ whole genome shotgun (WGS) entry which is preliminary data.</text>
</comment>
<name>A0ABT2N9J3_9CYAN</name>
<protein>
    <recommendedName>
        <fullName evidence="3 8">Cysteine desulfurase</fullName>
        <ecNumber evidence="3 8">2.8.1.7</ecNumber>
    </recommendedName>
</protein>
<evidence type="ECO:0000256" key="2">
    <source>
        <dbReference type="ARBA" id="ARBA00010447"/>
    </source>
</evidence>
<evidence type="ECO:0000256" key="8">
    <source>
        <dbReference type="RuleBase" id="RU004506"/>
    </source>
</evidence>
<dbReference type="PANTHER" id="PTHR43586">
    <property type="entry name" value="CYSTEINE DESULFURASE"/>
    <property type="match status" value="1"/>
</dbReference>
<dbReference type="Pfam" id="PF00266">
    <property type="entry name" value="Aminotran_5"/>
    <property type="match status" value="1"/>
</dbReference>
<dbReference type="SUPFAM" id="SSF53383">
    <property type="entry name" value="PLP-dependent transferases"/>
    <property type="match status" value="1"/>
</dbReference>
<dbReference type="PANTHER" id="PTHR43586:SF8">
    <property type="entry name" value="CYSTEINE DESULFURASE 1, CHLOROPLASTIC"/>
    <property type="match status" value="1"/>
</dbReference>
<comment type="function">
    <text evidence="8">Catalyzes the removal of elemental sulfur and selenium atoms from L-cysteine, L-cystine, L-selenocysteine, and L-selenocystine to produce L-alanine.</text>
</comment>
<dbReference type="InterPro" id="IPR015422">
    <property type="entry name" value="PyrdxlP-dep_Trfase_small"/>
</dbReference>
<evidence type="ECO:0000256" key="3">
    <source>
        <dbReference type="ARBA" id="ARBA00012239"/>
    </source>
</evidence>
<comment type="catalytic activity">
    <reaction evidence="6 8">
        <text>(sulfur carrier)-H + L-cysteine = (sulfur carrier)-SH + L-alanine</text>
        <dbReference type="Rhea" id="RHEA:43892"/>
        <dbReference type="Rhea" id="RHEA-COMP:14737"/>
        <dbReference type="Rhea" id="RHEA-COMP:14739"/>
        <dbReference type="ChEBI" id="CHEBI:29917"/>
        <dbReference type="ChEBI" id="CHEBI:35235"/>
        <dbReference type="ChEBI" id="CHEBI:57972"/>
        <dbReference type="ChEBI" id="CHEBI:64428"/>
        <dbReference type="EC" id="2.8.1.7"/>
    </reaction>
</comment>
<evidence type="ECO:0000313" key="11">
    <source>
        <dbReference type="Proteomes" id="UP001525961"/>
    </source>
</evidence>
<organism evidence="10 11">
    <name type="scientific">Laspinema olomoucense D3b</name>
    <dbReference type="NCBI Taxonomy" id="2953688"/>
    <lineage>
        <taxon>Bacteria</taxon>
        <taxon>Bacillati</taxon>
        <taxon>Cyanobacteriota</taxon>
        <taxon>Cyanophyceae</taxon>
        <taxon>Oscillatoriophycideae</taxon>
        <taxon>Oscillatoriales</taxon>
        <taxon>Laspinemataceae</taxon>
        <taxon>Laspinema</taxon>
        <taxon>Laspinema olomoucense</taxon>
    </lineage>
</organism>